<organism evidence="1 2">
    <name type="scientific">Hymenochirus boettgeri</name>
    <name type="common">Congo dwarf clawed frog</name>
    <dbReference type="NCBI Taxonomy" id="247094"/>
    <lineage>
        <taxon>Eukaryota</taxon>
        <taxon>Metazoa</taxon>
        <taxon>Chordata</taxon>
        <taxon>Craniata</taxon>
        <taxon>Vertebrata</taxon>
        <taxon>Euteleostomi</taxon>
        <taxon>Amphibia</taxon>
        <taxon>Batrachia</taxon>
        <taxon>Anura</taxon>
        <taxon>Pipoidea</taxon>
        <taxon>Pipidae</taxon>
        <taxon>Pipinae</taxon>
        <taxon>Hymenochirus</taxon>
    </lineage>
</organism>
<accession>A0A8T2JYT5</accession>
<gene>
    <name evidence="1" type="ORF">GDO86_015660</name>
</gene>
<dbReference type="AlphaFoldDB" id="A0A8T2JYT5"/>
<evidence type="ECO:0000313" key="2">
    <source>
        <dbReference type="Proteomes" id="UP000812440"/>
    </source>
</evidence>
<sequence length="87" mass="9883">MFNSELADSFLNSVSNFIFISSLTQKKKKKKAHAPICKVRIIKGYNTCVSIHHIRDILILIHVQSWQANRNMVVNGSAELKGTFSHK</sequence>
<proteinExistence type="predicted"/>
<protein>
    <submittedName>
        <fullName evidence="1">Uncharacterized protein</fullName>
    </submittedName>
</protein>
<dbReference type="EMBL" id="JAACNH010000003">
    <property type="protein sequence ID" value="KAG8448664.1"/>
    <property type="molecule type" value="Genomic_DNA"/>
</dbReference>
<evidence type="ECO:0000313" key="1">
    <source>
        <dbReference type="EMBL" id="KAG8448664.1"/>
    </source>
</evidence>
<keyword evidence="2" id="KW-1185">Reference proteome</keyword>
<name>A0A8T2JYT5_9PIPI</name>
<comment type="caution">
    <text evidence="1">The sequence shown here is derived from an EMBL/GenBank/DDBJ whole genome shotgun (WGS) entry which is preliminary data.</text>
</comment>
<dbReference type="Proteomes" id="UP000812440">
    <property type="component" value="Chromosome 8_10"/>
</dbReference>
<reference evidence="1" key="1">
    <citation type="thesis" date="2020" institute="ProQuest LLC" country="789 East Eisenhower Parkway, Ann Arbor, MI, USA">
        <title>Comparative Genomics and Chromosome Evolution.</title>
        <authorList>
            <person name="Mudd A.B."/>
        </authorList>
    </citation>
    <scope>NUCLEOTIDE SEQUENCE</scope>
    <source>
        <strain evidence="1">Female2</strain>
        <tissue evidence="1">Blood</tissue>
    </source>
</reference>